<dbReference type="PATRIC" id="fig|1158614.3.peg.297"/>
<dbReference type="InterPro" id="IPR039564">
    <property type="entry name" value="Peptidase_C39-like"/>
</dbReference>
<dbReference type="eggNOG" id="COG4990">
    <property type="taxonomic scope" value="Bacteria"/>
</dbReference>
<gene>
    <name evidence="4" type="ORF">I592_03144</name>
    <name evidence="3" type="ORF">UKC_00304</name>
</gene>
<name>R2Y760_9ENTE</name>
<reference evidence="3 5" key="1">
    <citation type="submission" date="2013-02" db="EMBL/GenBank/DDBJ databases">
        <title>The Genome Sequence of Enterococcus gilvus ATCC BAA-350.</title>
        <authorList>
            <consortium name="The Broad Institute Genome Sequencing Platform"/>
            <consortium name="The Broad Institute Genome Sequencing Center for Infectious Disease"/>
            <person name="Earl A.M."/>
            <person name="Gilmore M.S."/>
            <person name="Lebreton F."/>
            <person name="Walker B."/>
            <person name="Young S.K."/>
            <person name="Zeng Q."/>
            <person name="Gargeya S."/>
            <person name="Fitzgerald M."/>
            <person name="Haas B."/>
            <person name="Abouelleil A."/>
            <person name="Alvarado L."/>
            <person name="Arachchi H.M."/>
            <person name="Berlin A.M."/>
            <person name="Chapman S.B."/>
            <person name="Dewar J."/>
            <person name="Goldberg J."/>
            <person name="Griggs A."/>
            <person name="Gujja S."/>
            <person name="Hansen M."/>
            <person name="Howarth C."/>
            <person name="Imamovic A."/>
            <person name="Larimer J."/>
            <person name="McCowan C."/>
            <person name="Murphy C."/>
            <person name="Neiman D."/>
            <person name="Pearson M."/>
            <person name="Priest M."/>
            <person name="Roberts A."/>
            <person name="Saif S."/>
            <person name="Shea T."/>
            <person name="Sisk P."/>
            <person name="Sykes S."/>
            <person name="Wortman J."/>
            <person name="Nusbaum C."/>
            <person name="Birren B."/>
        </authorList>
    </citation>
    <scope>NUCLEOTIDE SEQUENCE [LARGE SCALE GENOMIC DNA]</scope>
    <source>
        <strain evidence="3 5">ATCC BAA-350</strain>
    </source>
</reference>
<reference evidence="4 6" key="2">
    <citation type="submission" date="2013-03" db="EMBL/GenBank/DDBJ databases">
        <title>The Genome Sequence of Enterococcus gilvus ATCC BAA-350 (PacBio/Illumina hybrid assembly).</title>
        <authorList>
            <consortium name="The Broad Institute Genomics Platform"/>
            <consortium name="The Broad Institute Genome Sequencing Center for Infectious Disease"/>
            <person name="Earl A."/>
            <person name="Russ C."/>
            <person name="Gilmore M."/>
            <person name="Surin D."/>
            <person name="Walker B."/>
            <person name="Young S."/>
            <person name="Zeng Q."/>
            <person name="Gargeya S."/>
            <person name="Fitzgerald M."/>
            <person name="Haas B."/>
            <person name="Abouelleil A."/>
            <person name="Allen A.W."/>
            <person name="Alvarado L."/>
            <person name="Arachchi H.M."/>
            <person name="Berlin A.M."/>
            <person name="Chapman S.B."/>
            <person name="Gainer-Dewar J."/>
            <person name="Goldberg J."/>
            <person name="Griggs A."/>
            <person name="Gujja S."/>
            <person name="Hansen M."/>
            <person name="Howarth C."/>
            <person name="Imamovic A."/>
            <person name="Ireland A."/>
            <person name="Larimer J."/>
            <person name="McCowan C."/>
            <person name="Murphy C."/>
            <person name="Pearson M."/>
            <person name="Poon T.W."/>
            <person name="Priest M."/>
            <person name="Roberts A."/>
            <person name="Saif S."/>
            <person name="Shea T."/>
            <person name="Sisk P."/>
            <person name="Sykes S."/>
            <person name="Wortman J."/>
            <person name="Nusbaum C."/>
            <person name="Birren B."/>
        </authorList>
    </citation>
    <scope>NUCLEOTIDE SEQUENCE [LARGE SCALE GENOMIC DNA]</scope>
    <source>
        <strain evidence="4 6">ATCC BAA-350</strain>
    </source>
</reference>
<dbReference type="EMBL" id="AJDQ01000003">
    <property type="protein sequence ID" value="EOI58232.1"/>
    <property type="molecule type" value="Genomic_DNA"/>
</dbReference>
<evidence type="ECO:0000259" key="2">
    <source>
        <dbReference type="Pfam" id="PF13529"/>
    </source>
</evidence>
<sequence>MIKEKMNVLSTLFKKRRRLKKPVKVILILFLLNVFLFSLALMEHQKKNTLEAHARSAKKENTLLKKELAEKDELMLQPQRAYSLKVRELLKKEKLTHWLLLQTDERWANVSYGWGDEAPTVAMNGCTLDALAIIDSRIKNKEISPETILNWSKNNYFTDQGTSWSIYKDFAEKNKYTYKDLGTDIQNARPYLEKDIPVLAAAKPGMFTTIGHTLVLTHVSDRGYRLLDPSDNSLKNHSLTTYSEEQLSPELVHYWVIYD</sequence>
<dbReference type="OrthoDB" id="3186156at2"/>
<evidence type="ECO:0000256" key="1">
    <source>
        <dbReference type="SAM" id="Coils"/>
    </source>
</evidence>
<comment type="caution">
    <text evidence="3">The sequence shown here is derived from an EMBL/GenBank/DDBJ whole genome shotgun (WGS) entry which is preliminary data.</text>
</comment>
<dbReference type="EMBL" id="ASWH01000002">
    <property type="protein sequence ID" value="EOW79006.1"/>
    <property type="molecule type" value="Genomic_DNA"/>
</dbReference>
<proteinExistence type="predicted"/>
<protein>
    <recommendedName>
        <fullName evidence="2">Peptidase C39-like domain-containing protein</fullName>
    </recommendedName>
</protein>
<dbReference type="AlphaFoldDB" id="R2Y760"/>
<keyword evidence="6" id="KW-1185">Reference proteome</keyword>
<feature type="coiled-coil region" evidence="1">
    <location>
        <begin position="47"/>
        <end position="74"/>
    </location>
</feature>
<dbReference type="Pfam" id="PF13529">
    <property type="entry name" value="Peptidase_C39_2"/>
    <property type="match status" value="1"/>
</dbReference>
<dbReference type="Gene3D" id="3.90.70.10">
    <property type="entry name" value="Cysteine proteinases"/>
    <property type="match status" value="1"/>
</dbReference>
<dbReference type="Proteomes" id="UP000013750">
    <property type="component" value="Unassembled WGS sequence"/>
</dbReference>
<dbReference type="Proteomes" id="UP000014160">
    <property type="component" value="Unassembled WGS sequence"/>
</dbReference>
<keyword evidence="1" id="KW-0175">Coiled coil</keyword>
<evidence type="ECO:0000313" key="6">
    <source>
        <dbReference type="Proteomes" id="UP000014160"/>
    </source>
</evidence>
<accession>R2Y760</accession>
<dbReference type="RefSeq" id="WP_010778755.1">
    <property type="nucleotide sequence ID" value="NZ_ASWH01000002.1"/>
</dbReference>
<evidence type="ECO:0000313" key="5">
    <source>
        <dbReference type="Proteomes" id="UP000013750"/>
    </source>
</evidence>
<evidence type="ECO:0000313" key="4">
    <source>
        <dbReference type="EMBL" id="EOW79006.1"/>
    </source>
</evidence>
<evidence type="ECO:0000313" key="3">
    <source>
        <dbReference type="EMBL" id="EOI58232.1"/>
    </source>
</evidence>
<dbReference type="HOGENOM" id="CLU_055782_4_0_9"/>
<feature type="domain" description="Peptidase C39-like" evidence="2">
    <location>
        <begin position="122"/>
        <end position="226"/>
    </location>
</feature>
<organism evidence="3 5">
    <name type="scientific">Enterococcus gilvus ATCC BAA-350</name>
    <dbReference type="NCBI Taxonomy" id="1158614"/>
    <lineage>
        <taxon>Bacteria</taxon>
        <taxon>Bacillati</taxon>
        <taxon>Bacillota</taxon>
        <taxon>Bacilli</taxon>
        <taxon>Lactobacillales</taxon>
        <taxon>Enterococcaceae</taxon>
        <taxon>Enterococcus</taxon>
    </lineage>
</organism>